<evidence type="ECO:0000256" key="2">
    <source>
        <dbReference type="ARBA" id="ARBA00022803"/>
    </source>
</evidence>
<dbReference type="InterPro" id="IPR027417">
    <property type="entry name" value="P-loop_NTPase"/>
</dbReference>
<dbReference type="PANTHER" id="PTHR45641:SF19">
    <property type="entry name" value="NEPHROCYSTIN-3"/>
    <property type="match status" value="1"/>
</dbReference>
<evidence type="ECO:0000313" key="5">
    <source>
        <dbReference type="Proteomes" id="UP001152795"/>
    </source>
</evidence>
<dbReference type="Pfam" id="PF00004">
    <property type="entry name" value="AAA"/>
    <property type="match status" value="1"/>
</dbReference>
<proteinExistence type="predicted"/>
<sequence>MEPIVKMHINEDSLPRSHVPAPVRYFVGRENEVQQITSLLTCRSTRLVNIWGSPGFGKTSTAIAVARHLHSLGHPVYFFKFQGISSIDKFYSKILSIFNLTNDNIAPVDKLVSVFRGVPCHIFLVFDNLDDLLACKSDDTADVVVQVIREFLDSHEDINILLTTREFLESLSSQISEFGSLRIRPLDQASSNRFVRNFIPVMTEELITKVTKISGNIPLAMKLLATLIQNCSEKDAKKILDDIPVSKVLGMIENPYEEKLRKLFVSSFDHLLQSEQEAFVSLTVFRGDDIDVEAALAVVGGDEFKARRSLSTLVNKSLIDQDSGAKLVSVHPLLYSFAKERSNQDDLKNATVSSYIRYLRYYLRLFEKLNELVLAGKPLDRFRAYKAYDNIEYILFEKLIFSLTYEDVLEILTKSELFLYSLYAGPSQNYRVNYLYDLGIRFAEKRNKSLHCKLITSKCFGSTTMLCLSPEISKVSESIRKEVALMTDGTAAKFACYEGLYEISSGRTKSGVLRVEKGLFGLKSCTDQQTLKCLCLQLLSLYYKFAKDLEKCEQFSKMAFEVAKQIGNSRLFLIDYCEPADKNGVDKSLGDNKSFPQPSILLFLAFSLWVNNFVTDENKYNLSSFICKLQQETEEELFDSSYLMRILRSGDIGLAYLSTKHKAMLDEVIQTIKNKLRIKDITKGGMIDVDVKSNKTARAMLHRLGECCFLRGTGRSNEPDLNRQTLHGALEISRKLYGDQCENAAQCFYYIGVLENIHENYDSALVAHEQALKIRLSLSSQPNRETSYSRSQIGKTQRNLGNLKDAIVSYQLALDIWLEIEGNVNYEVAKTHFKIGNTQRGLGDFIASLESHQRALDVMLRTQGEVNKLVFKIYLGMAVTQKIIQDYVSSLKLHKQAFDIRKKMDEEDGEWVAEMYGYIGHTQSLLEDYSSSLDSYQRALDIRLKIHGNESQWVAQSYHSIGETQMKLGNIPSSFESYQRALDIMLKLDGGKNPFTFSVYFGIGIAHMKIDNYAASIESFQHAMKFTEDTESDERAGRCLFHTGIAQNYTGDYNLSTKSFQRALKICDELGDHPSISACIYSWIGRNYYSMQKYTKAIQSCQRSVDISLVSPQNREVTAESYFWMAKAQFENGMHNDVAIKSLNNAIQLFKLLGKQHRLMIHSYYLMGIIQIRTRDHASAIHSFEIMLKISEASGKKDMTTADCHFRLACAQYYREAYKESLTSMYAALKISLDINGKMNATTAEYFCFIGKICKMLGNRLVALSNFKTSLRICMDIFGENHPDTMESLSEVQDASTS</sequence>
<dbReference type="InterPro" id="IPR011990">
    <property type="entry name" value="TPR-like_helical_dom_sf"/>
</dbReference>
<comment type="caution">
    <text evidence="4">The sequence shown here is derived from an EMBL/GenBank/DDBJ whole genome shotgun (WGS) entry which is preliminary data.</text>
</comment>
<dbReference type="Proteomes" id="UP001152795">
    <property type="component" value="Unassembled WGS sequence"/>
</dbReference>
<reference evidence="4" key="1">
    <citation type="submission" date="2020-04" db="EMBL/GenBank/DDBJ databases">
        <authorList>
            <person name="Alioto T."/>
            <person name="Alioto T."/>
            <person name="Gomez Garrido J."/>
        </authorList>
    </citation>
    <scope>NUCLEOTIDE SEQUENCE</scope>
    <source>
        <strain evidence="4">A484AB</strain>
    </source>
</reference>
<dbReference type="EMBL" id="CACRXK020007341">
    <property type="protein sequence ID" value="CAB4011997.1"/>
    <property type="molecule type" value="Genomic_DNA"/>
</dbReference>
<dbReference type="SUPFAM" id="SSF52540">
    <property type="entry name" value="P-loop containing nucleoside triphosphate hydrolases"/>
    <property type="match status" value="1"/>
</dbReference>
<feature type="domain" description="ATPase AAA-type core" evidence="3">
    <location>
        <begin position="50"/>
        <end position="175"/>
    </location>
</feature>
<dbReference type="InterPro" id="IPR003959">
    <property type="entry name" value="ATPase_AAA_core"/>
</dbReference>
<gene>
    <name evidence="4" type="ORF">PACLA_8A012486</name>
</gene>
<dbReference type="GO" id="GO:0016887">
    <property type="term" value="F:ATP hydrolysis activity"/>
    <property type="evidence" value="ECO:0007669"/>
    <property type="project" value="InterPro"/>
</dbReference>
<dbReference type="Gene3D" id="1.10.10.10">
    <property type="entry name" value="Winged helix-like DNA-binding domain superfamily/Winged helix DNA-binding domain"/>
    <property type="match status" value="1"/>
</dbReference>
<evidence type="ECO:0000256" key="1">
    <source>
        <dbReference type="ARBA" id="ARBA00022737"/>
    </source>
</evidence>
<keyword evidence="2" id="KW-0802">TPR repeat</keyword>
<dbReference type="InterPro" id="IPR019734">
    <property type="entry name" value="TPR_rpt"/>
</dbReference>
<dbReference type="Gene3D" id="3.40.50.300">
    <property type="entry name" value="P-loop containing nucleotide triphosphate hydrolases"/>
    <property type="match status" value="1"/>
</dbReference>
<protein>
    <submittedName>
        <fullName evidence="4">Nephrocystin-3, partial</fullName>
    </submittedName>
</protein>
<organism evidence="4 5">
    <name type="scientific">Paramuricea clavata</name>
    <name type="common">Red gorgonian</name>
    <name type="synonym">Violescent sea-whip</name>
    <dbReference type="NCBI Taxonomy" id="317549"/>
    <lineage>
        <taxon>Eukaryota</taxon>
        <taxon>Metazoa</taxon>
        <taxon>Cnidaria</taxon>
        <taxon>Anthozoa</taxon>
        <taxon>Octocorallia</taxon>
        <taxon>Malacalcyonacea</taxon>
        <taxon>Plexauridae</taxon>
        <taxon>Paramuricea</taxon>
    </lineage>
</organism>
<dbReference type="SMART" id="SM00028">
    <property type="entry name" value="TPR"/>
    <property type="match status" value="12"/>
</dbReference>
<dbReference type="Gene3D" id="1.25.40.10">
    <property type="entry name" value="Tetratricopeptide repeat domain"/>
    <property type="match status" value="4"/>
</dbReference>
<accession>A0A7D9IRA0</accession>
<name>A0A7D9IRA0_PARCT</name>
<dbReference type="PANTHER" id="PTHR45641">
    <property type="entry name" value="TETRATRICOPEPTIDE REPEAT PROTEIN (AFU_ORTHOLOGUE AFUA_6G03870)"/>
    <property type="match status" value="1"/>
</dbReference>
<dbReference type="GO" id="GO:0005524">
    <property type="term" value="F:ATP binding"/>
    <property type="evidence" value="ECO:0007669"/>
    <property type="project" value="InterPro"/>
</dbReference>
<dbReference type="SUPFAM" id="SSF48452">
    <property type="entry name" value="TPR-like"/>
    <property type="match status" value="3"/>
</dbReference>
<evidence type="ECO:0000259" key="3">
    <source>
        <dbReference type="Pfam" id="PF00004"/>
    </source>
</evidence>
<dbReference type="InterPro" id="IPR036388">
    <property type="entry name" value="WH-like_DNA-bd_sf"/>
</dbReference>
<keyword evidence="5" id="KW-1185">Reference proteome</keyword>
<dbReference type="OrthoDB" id="1658288at2759"/>
<dbReference type="PROSITE" id="PS50005">
    <property type="entry name" value="TPR"/>
    <property type="match status" value="1"/>
</dbReference>
<evidence type="ECO:0000313" key="4">
    <source>
        <dbReference type="EMBL" id="CAB4011997.1"/>
    </source>
</evidence>
<dbReference type="Pfam" id="PF13424">
    <property type="entry name" value="TPR_12"/>
    <property type="match status" value="2"/>
</dbReference>
<keyword evidence="1" id="KW-0677">Repeat</keyword>